<keyword evidence="8 9" id="KW-0472">Membrane</keyword>
<dbReference type="Gene3D" id="1.10.3720.10">
    <property type="entry name" value="MetI-like"/>
    <property type="match status" value="1"/>
</dbReference>
<feature type="region of interest" description="Disordered" evidence="10">
    <location>
        <begin position="1"/>
        <end position="27"/>
    </location>
</feature>
<reference evidence="12 13" key="1">
    <citation type="submission" date="2019-06" db="EMBL/GenBank/DDBJ databases">
        <title>Sequencing the genomes of 1000 actinobacteria strains.</title>
        <authorList>
            <person name="Klenk H.-P."/>
        </authorList>
    </citation>
    <scope>NUCLEOTIDE SEQUENCE [LARGE SCALE GENOMIC DNA]</scope>
    <source>
        <strain evidence="12 13">DSM 18607</strain>
    </source>
</reference>
<dbReference type="AlphaFoldDB" id="A0A542E0L9"/>
<feature type="transmembrane region" description="Helical" evidence="9">
    <location>
        <begin position="271"/>
        <end position="291"/>
    </location>
</feature>
<dbReference type="InterPro" id="IPR050901">
    <property type="entry name" value="BP-dep_ABC_trans_perm"/>
</dbReference>
<keyword evidence="7 9" id="KW-1133">Transmembrane helix</keyword>
<evidence type="ECO:0000256" key="1">
    <source>
        <dbReference type="ARBA" id="ARBA00004651"/>
    </source>
</evidence>
<organism evidence="12 13">
    <name type="scientific">Lapillicoccus jejuensis</name>
    <dbReference type="NCBI Taxonomy" id="402171"/>
    <lineage>
        <taxon>Bacteria</taxon>
        <taxon>Bacillati</taxon>
        <taxon>Actinomycetota</taxon>
        <taxon>Actinomycetes</taxon>
        <taxon>Micrococcales</taxon>
        <taxon>Intrasporangiaceae</taxon>
        <taxon>Lapillicoccus</taxon>
    </lineage>
</organism>
<evidence type="ECO:0000313" key="13">
    <source>
        <dbReference type="Proteomes" id="UP000317893"/>
    </source>
</evidence>
<feature type="transmembrane region" description="Helical" evidence="9">
    <location>
        <begin position="220"/>
        <end position="247"/>
    </location>
</feature>
<evidence type="ECO:0000256" key="7">
    <source>
        <dbReference type="ARBA" id="ARBA00022989"/>
    </source>
</evidence>
<feature type="transmembrane region" description="Helical" evidence="9">
    <location>
        <begin position="131"/>
        <end position="156"/>
    </location>
</feature>
<evidence type="ECO:0000256" key="8">
    <source>
        <dbReference type="ARBA" id="ARBA00023136"/>
    </source>
</evidence>
<accession>A0A542E0L9</accession>
<name>A0A542E0L9_9MICO</name>
<protein>
    <submittedName>
        <fullName evidence="12">Carbohydrate ABC transporter membrane protein 2 (CUT1 family)</fullName>
    </submittedName>
</protein>
<evidence type="ECO:0000256" key="10">
    <source>
        <dbReference type="SAM" id="MobiDB-lite"/>
    </source>
</evidence>
<evidence type="ECO:0000259" key="11">
    <source>
        <dbReference type="PROSITE" id="PS50928"/>
    </source>
</evidence>
<dbReference type="GO" id="GO:0042956">
    <property type="term" value="P:maltodextrin transmembrane transport"/>
    <property type="evidence" value="ECO:0007669"/>
    <property type="project" value="TreeGrafter"/>
</dbReference>
<dbReference type="GO" id="GO:0005886">
    <property type="term" value="C:plasma membrane"/>
    <property type="evidence" value="ECO:0007669"/>
    <property type="project" value="UniProtKB-SubCell"/>
</dbReference>
<evidence type="ECO:0000256" key="6">
    <source>
        <dbReference type="ARBA" id="ARBA00022692"/>
    </source>
</evidence>
<gene>
    <name evidence="12" type="ORF">FB458_1989</name>
</gene>
<dbReference type="Pfam" id="PF00528">
    <property type="entry name" value="BPD_transp_1"/>
    <property type="match status" value="1"/>
</dbReference>
<keyword evidence="6 9" id="KW-0812">Transmembrane</keyword>
<evidence type="ECO:0000256" key="5">
    <source>
        <dbReference type="ARBA" id="ARBA00022597"/>
    </source>
</evidence>
<dbReference type="OrthoDB" id="3817793at2"/>
<comment type="caution">
    <text evidence="12">The sequence shown here is derived from an EMBL/GenBank/DDBJ whole genome shotgun (WGS) entry which is preliminary data.</text>
</comment>
<dbReference type="RefSeq" id="WP_141848347.1">
    <property type="nucleotide sequence ID" value="NZ_BAAAPR010000005.1"/>
</dbReference>
<evidence type="ECO:0000256" key="3">
    <source>
        <dbReference type="ARBA" id="ARBA00022448"/>
    </source>
</evidence>
<keyword evidence="4" id="KW-1003">Cell membrane</keyword>
<feature type="transmembrane region" description="Helical" evidence="9">
    <location>
        <begin position="97"/>
        <end position="119"/>
    </location>
</feature>
<dbReference type="Proteomes" id="UP000317893">
    <property type="component" value="Unassembled WGS sequence"/>
</dbReference>
<comment type="subcellular location">
    <subcellularLocation>
        <location evidence="1 9">Cell membrane</location>
        <topology evidence="1 9">Multi-pass membrane protein</topology>
    </subcellularLocation>
</comment>
<feature type="compositionally biased region" description="Low complexity" evidence="10">
    <location>
        <begin position="1"/>
        <end position="18"/>
    </location>
</feature>
<evidence type="ECO:0000313" key="12">
    <source>
        <dbReference type="EMBL" id="TQJ08890.1"/>
    </source>
</evidence>
<evidence type="ECO:0000256" key="4">
    <source>
        <dbReference type="ARBA" id="ARBA00022475"/>
    </source>
</evidence>
<dbReference type="PANTHER" id="PTHR32243">
    <property type="entry name" value="MALTOSE TRANSPORT SYSTEM PERMEASE-RELATED"/>
    <property type="match status" value="1"/>
</dbReference>
<feature type="domain" description="ABC transmembrane type-1" evidence="11">
    <location>
        <begin position="94"/>
        <end position="293"/>
    </location>
</feature>
<keyword evidence="13" id="KW-1185">Reference proteome</keyword>
<keyword evidence="5" id="KW-0762">Sugar transport</keyword>
<evidence type="ECO:0000256" key="2">
    <source>
        <dbReference type="ARBA" id="ARBA00009047"/>
    </source>
</evidence>
<dbReference type="CDD" id="cd06261">
    <property type="entry name" value="TM_PBP2"/>
    <property type="match status" value="1"/>
</dbReference>
<dbReference type="GO" id="GO:0015423">
    <property type="term" value="F:ABC-type maltose transporter activity"/>
    <property type="evidence" value="ECO:0007669"/>
    <property type="project" value="TreeGrafter"/>
</dbReference>
<comment type="similarity">
    <text evidence="2">Belongs to the binding-protein-dependent transport system permease family. MalFG subfamily.</text>
</comment>
<dbReference type="PANTHER" id="PTHR32243:SF50">
    <property type="entry name" value="MALTOSE_MALTODEXTRIN TRANSPORT SYSTEM PERMEASE PROTEIN MALG"/>
    <property type="match status" value="1"/>
</dbReference>
<feature type="transmembrane region" description="Helical" evidence="9">
    <location>
        <begin position="32"/>
        <end position="54"/>
    </location>
</feature>
<dbReference type="InterPro" id="IPR035906">
    <property type="entry name" value="MetI-like_sf"/>
</dbReference>
<keyword evidence="3 9" id="KW-0813">Transport</keyword>
<evidence type="ECO:0000256" key="9">
    <source>
        <dbReference type="RuleBase" id="RU363032"/>
    </source>
</evidence>
<proteinExistence type="inferred from homology"/>
<feature type="transmembrane region" description="Helical" evidence="9">
    <location>
        <begin position="168"/>
        <end position="187"/>
    </location>
</feature>
<dbReference type="InterPro" id="IPR000515">
    <property type="entry name" value="MetI-like"/>
</dbReference>
<dbReference type="EMBL" id="VFMN01000001">
    <property type="protein sequence ID" value="TQJ08890.1"/>
    <property type="molecule type" value="Genomic_DNA"/>
</dbReference>
<dbReference type="PROSITE" id="PS50928">
    <property type="entry name" value="ABC_TM1"/>
    <property type="match status" value="1"/>
</dbReference>
<dbReference type="SUPFAM" id="SSF161098">
    <property type="entry name" value="MetI-like"/>
    <property type="match status" value="1"/>
</dbReference>
<sequence>MTSLTQTTAATAAATRTGESTRRTVPRGSGGVWWRYAVVALALLFALFPVVYLLSASLNPAGSLQTATLIPTSFSLNNFQTLFSDESRPYVEWYKNAFVIGVVGAFGQTFIGAAAAYAFSRMRFVGRRAGLLTLLLLQLFPALLTFTALYLTFAAVSDIVPGVGLNTVWGLILVYMGGAMGANVWLLKGYFDTVPRELDEAAKVDGASHARIFFTMTLRLVMPILVTTFMIGFVGLYSEFLLASIFLRDVDAQTLGVGLYSMTQGNEQSRLFGQFAAGSLLASLPVVALYLGAQKYLVGGLTQGSVK</sequence>